<name>A0A5C1AIJ1_9BACT</name>
<sequence>MACQEQLPGVGARQRMKARVGTEGYRLRPKCRMRIEEGFGWLKRVTGLAAAGWWEFQPLLGIGAAAYNLVRSRTLRPVAGVIE</sequence>
<protein>
    <recommendedName>
        <fullName evidence="3">IS5/IS1182 family transposase</fullName>
    </recommendedName>
</protein>
<accession>A0A5C1AIJ1</accession>
<evidence type="ECO:0000313" key="1">
    <source>
        <dbReference type="EMBL" id="QEL17502.1"/>
    </source>
</evidence>
<dbReference type="KEGG" id="lrs:PX52LOC_04491"/>
<proteinExistence type="predicted"/>
<dbReference type="AlphaFoldDB" id="A0A5C1AIJ1"/>
<evidence type="ECO:0000313" key="2">
    <source>
        <dbReference type="Proteomes" id="UP000324974"/>
    </source>
</evidence>
<dbReference type="Proteomes" id="UP000324974">
    <property type="component" value="Chromosome"/>
</dbReference>
<dbReference type="EMBL" id="CP042425">
    <property type="protein sequence ID" value="QEL17502.1"/>
    <property type="molecule type" value="Genomic_DNA"/>
</dbReference>
<gene>
    <name evidence="1" type="ORF">PX52LOC_04491</name>
</gene>
<reference evidence="2" key="1">
    <citation type="submission" date="2019-08" db="EMBL/GenBank/DDBJ databases">
        <title>Limnoglobus roseus gen. nov., sp. nov., a novel freshwater planctomycete with a giant genome from the family Gemmataceae.</title>
        <authorList>
            <person name="Kulichevskaya I.S."/>
            <person name="Naumoff D.G."/>
            <person name="Miroshnikov K."/>
            <person name="Ivanova A."/>
            <person name="Philippov D.A."/>
            <person name="Hakobyan A."/>
            <person name="Rijpstra I.C."/>
            <person name="Sinninghe Damste J.S."/>
            <person name="Liesack W."/>
            <person name="Dedysh S.N."/>
        </authorList>
    </citation>
    <scope>NUCLEOTIDE SEQUENCE [LARGE SCALE GENOMIC DNA]</scope>
    <source>
        <strain evidence="2">PX52</strain>
    </source>
</reference>
<evidence type="ECO:0008006" key="3">
    <source>
        <dbReference type="Google" id="ProtNLM"/>
    </source>
</evidence>
<organism evidence="1 2">
    <name type="scientific">Limnoglobus roseus</name>
    <dbReference type="NCBI Taxonomy" id="2598579"/>
    <lineage>
        <taxon>Bacteria</taxon>
        <taxon>Pseudomonadati</taxon>
        <taxon>Planctomycetota</taxon>
        <taxon>Planctomycetia</taxon>
        <taxon>Gemmatales</taxon>
        <taxon>Gemmataceae</taxon>
        <taxon>Limnoglobus</taxon>
    </lineage>
</organism>
<keyword evidence="2" id="KW-1185">Reference proteome</keyword>